<dbReference type="GO" id="GO:0140359">
    <property type="term" value="F:ABC-type transporter activity"/>
    <property type="evidence" value="ECO:0007669"/>
    <property type="project" value="InterPro"/>
</dbReference>
<dbReference type="OrthoDB" id="6377128at2759"/>
<feature type="transmembrane region" description="Helical" evidence="6">
    <location>
        <begin position="332"/>
        <end position="352"/>
    </location>
</feature>
<dbReference type="GO" id="GO:0030659">
    <property type="term" value="C:cytoplasmic vesicle membrane"/>
    <property type="evidence" value="ECO:0007669"/>
    <property type="project" value="TreeGrafter"/>
</dbReference>
<evidence type="ECO:0000256" key="6">
    <source>
        <dbReference type="SAM" id="Phobius"/>
    </source>
</evidence>
<keyword evidence="5 6" id="KW-0472">Membrane</keyword>
<dbReference type="Proteomes" id="UP000770661">
    <property type="component" value="Unassembled WGS sequence"/>
</dbReference>
<keyword evidence="4 6" id="KW-1133">Transmembrane helix</keyword>
<sequence>MGMVCPAQYNPADYFISKLSVEPGWQDACRTHIHAVCDAFELGSGGRAMAQDVAANQRLQDHQDEDLEYSSHTSSGSPYRSSWGKQFHWVLWRSWLGTIREPRLIRIRFLQGLALSILLGFMYRRSGPYVDVYSINGSLFILIGNMTYQNMSLVVHTFCSQKELFLREHQNGMYRPDVYFISKNLVEAPVFTLYSIMYTTIFYLLAGYSLEWDRYLICVGTAVMLAWCAVSFGYFLSCVAPTLSIAVLLMAPSLILFSLLSGFYINLRSIPLIMKGFSHLSWYTYGNEILLVNQWTGVSNITCAPTAARCYPDGAAILEQLNFSEDGVVRDFASLGCLIVGYRLLAYLFFHLQTIRSKARR</sequence>
<evidence type="ECO:0000313" key="8">
    <source>
        <dbReference type="EMBL" id="KAG0729899.1"/>
    </source>
</evidence>
<dbReference type="GO" id="GO:0005886">
    <property type="term" value="C:plasma membrane"/>
    <property type="evidence" value="ECO:0007669"/>
    <property type="project" value="TreeGrafter"/>
</dbReference>
<feature type="transmembrane region" description="Helical" evidence="6">
    <location>
        <begin position="190"/>
        <end position="208"/>
    </location>
</feature>
<accession>A0A8J4YY24</accession>
<protein>
    <submittedName>
        <fullName evidence="8">Protein white</fullName>
    </submittedName>
</protein>
<keyword evidence="9" id="KW-1185">Reference proteome</keyword>
<dbReference type="Pfam" id="PF01061">
    <property type="entry name" value="ABC2_membrane"/>
    <property type="match status" value="1"/>
</dbReference>
<evidence type="ECO:0000256" key="2">
    <source>
        <dbReference type="ARBA" id="ARBA00022448"/>
    </source>
</evidence>
<keyword evidence="2" id="KW-0813">Transport</keyword>
<feature type="transmembrane region" description="Helical" evidence="6">
    <location>
        <begin position="243"/>
        <end position="265"/>
    </location>
</feature>
<dbReference type="PANTHER" id="PTHR48041:SF129">
    <property type="entry name" value="PROTEIN WHITE"/>
    <property type="match status" value="1"/>
</dbReference>
<evidence type="ECO:0000259" key="7">
    <source>
        <dbReference type="Pfam" id="PF01061"/>
    </source>
</evidence>
<evidence type="ECO:0000256" key="4">
    <source>
        <dbReference type="ARBA" id="ARBA00022989"/>
    </source>
</evidence>
<comment type="subcellular location">
    <subcellularLocation>
        <location evidence="1">Membrane</location>
        <topology evidence="1">Multi-pass membrane protein</topology>
    </subcellularLocation>
</comment>
<feature type="transmembrane region" description="Helical" evidence="6">
    <location>
        <begin position="214"/>
        <end position="236"/>
    </location>
</feature>
<dbReference type="EMBL" id="JACEEZ010000684">
    <property type="protein sequence ID" value="KAG0729899.1"/>
    <property type="molecule type" value="Genomic_DNA"/>
</dbReference>
<dbReference type="AlphaFoldDB" id="A0A8J4YY24"/>
<reference evidence="8" key="1">
    <citation type="submission" date="2020-07" db="EMBL/GenBank/DDBJ databases">
        <title>The High-quality genome of the commercially important snow crab, Chionoecetes opilio.</title>
        <authorList>
            <person name="Jeong J.-H."/>
            <person name="Ryu S."/>
        </authorList>
    </citation>
    <scope>NUCLEOTIDE SEQUENCE</scope>
    <source>
        <strain evidence="8">MADBK_172401_WGS</strain>
        <tissue evidence="8">Digestive gland</tissue>
    </source>
</reference>
<gene>
    <name evidence="8" type="primary">w_0</name>
    <name evidence="8" type="ORF">GWK47_029368</name>
</gene>
<keyword evidence="3 6" id="KW-0812">Transmembrane</keyword>
<proteinExistence type="predicted"/>
<dbReference type="InterPro" id="IPR050352">
    <property type="entry name" value="ABCG_transporters"/>
</dbReference>
<evidence type="ECO:0000313" key="9">
    <source>
        <dbReference type="Proteomes" id="UP000770661"/>
    </source>
</evidence>
<organism evidence="8 9">
    <name type="scientific">Chionoecetes opilio</name>
    <name type="common">Atlantic snow crab</name>
    <name type="synonym">Cancer opilio</name>
    <dbReference type="NCBI Taxonomy" id="41210"/>
    <lineage>
        <taxon>Eukaryota</taxon>
        <taxon>Metazoa</taxon>
        <taxon>Ecdysozoa</taxon>
        <taxon>Arthropoda</taxon>
        <taxon>Crustacea</taxon>
        <taxon>Multicrustacea</taxon>
        <taxon>Malacostraca</taxon>
        <taxon>Eumalacostraca</taxon>
        <taxon>Eucarida</taxon>
        <taxon>Decapoda</taxon>
        <taxon>Pleocyemata</taxon>
        <taxon>Brachyura</taxon>
        <taxon>Eubrachyura</taxon>
        <taxon>Majoidea</taxon>
        <taxon>Majidae</taxon>
        <taxon>Chionoecetes</taxon>
    </lineage>
</organism>
<name>A0A8J4YY24_CHIOP</name>
<comment type="caution">
    <text evidence="8">The sequence shown here is derived from an EMBL/GenBank/DDBJ whole genome shotgun (WGS) entry which is preliminary data.</text>
</comment>
<evidence type="ECO:0000256" key="1">
    <source>
        <dbReference type="ARBA" id="ARBA00004141"/>
    </source>
</evidence>
<evidence type="ECO:0000256" key="3">
    <source>
        <dbReference type="ARBA" id="ARBA00022692"/>
    </source>
</evidence>
<feature type="domain" description="ABC-2 type transporter transmembrane" evidence="7">
    <location>
        <begin position="86"/>
        <end position="295"/>
    </location>
</feature>
<evidence type="ECO:0000256" key="5">
    <source>
        <dbReference type="ARBA" id="ARBA00023136"/>
    </source>
</evidence>
<feature type="transmembrane region" description="Helical" evidence="6">
    <location>
        <begin position="105"/>
        <end position="123"/>
    </location>
</feature>
<dbReference type="PANTHER" id="PTHR48041">
    <property type="entry name" value="ABC TRANSPORTER G FAMILY MEMBER 28"/>
    <property type="match status" value="1"/>
</dbReference>
<dbReference type="InterPro" id="IPR013525">
    <property type="entry name" value="ABC2_TM"/>
</dbReference>